<evidence type="ECO:0000259" key="1">
    <source>
        <dbReference type="Pfam" id="PF10544"/>
    </source>
</evidence>
<proteinExistence type="predicted"/>
<protein>
    <recommendedName>
        <fullName evidence="1">Bacteriophage T5 Orf172 DNA-binding domain-containing protein</fullName>
    </recommendedName>
</protein>
<dbReference type="InterPro" id="IPR018306">
    <property type="entry name" value="Phage_T5_Orf172_DNA-bd"/>
</dbReference>
<evidence type="ECO:0000313" key="2">
    <source>
        <dbReference type="EMBL" id="AET72793.1"/>
    </source>
</evidence>
<dbReference type="Pfam" id="PF10544">
    <property type="entry name" value="T5orf172"/>
    <property type="match status" value="1"/>
</dbReference>
<feature type="domain" description="Bacteriophage T5 Orf172 DNA-binding" evidence="1">
    <location>
        <begin position="34"/>
        <end position="123"/>
    </location>
</feature>
<name>G8EYA3_9CAUD</name>
<evidence type="ECO:0000313" key="3">
    <source>
        <dbReference type="Proteomes" id="UP000297591"/>
    </source>
</evidence>
<gene>
    <name evidence="2" type="ORF">SXFG_00245</name>
</gene>
<reference evidence="2 3" key="1">
    <citation type="submission" date="2010-12" db="EMBL/GenBank/DDBJ databases">
        <title>The Genome Sequence of Synechococcus phage S-CAM8 0608SB47.</title>
        <authorList>
            <consortium name="The Broad Institute Genome Sequencing Platform"/>
            <person name="Henn M.R."/>
            <person name="Martiny J."/>
            <person name="Weihe C."/>
            <person name="Levin J."/>
            <person name="Malboeuf C."/>
            <person name="Casali M."/>
            <person name="Russ C."/>
            <person name="Lennon N."/>
            <person name="Chapman S.B."/>
            <person name="Erlich R."/>
            <person name="Young S.K."/>
            <person name="Yandava C."/>
            <person name="Zeng Q."/>
            <person name="Alvarado L."/>
            <person name="Anderson S."/>
            <person name="Berlin A."/>
            <person name="Chen Z."/>
            <person name="Freedman E."/>
            <person name="Gellesch M."/>
            <person name="Goldberg J."/>
            <person name="Green L."/>
            <person name="Griggs A."/>
            <person name="Gujja S."/>
            <person name="Heilman E.R."/>
            <person name="Heiman D."/>
            <person name="Hollinger A."/>
            <person name="Howarth C."/>
            <person name="Larson L."/>
            <person name="Mehta T."/>
            <person name="Pearson M."/>
            <person name="Roberts A."/>
            <person name="Ryan E."/>
            <person name="Saif S."/>
            <person name="Shea T."/>
            <person name="Shenoy N."/>
            <person name="Sisk P."/>
            <person name="Stolte C."/>
            <person name="Sykes S."/>
            <person name="White J."/>
            <person name="Haas B."/>
            <person name="Nusbaum C."/>
            <person name="Birren B."/>
        </authorList>
    </citation>
    <scope>NUCLEOTIDE SEQUENCE [LARGE SCALE GENOMIC DNA]</scope>
    <source>
        <strain evidence="2 3">0608SB47</strain>
    </source>
</reference>
<accession>G8EYA3</accession>
<dbReference type="EMBL" id="JF974299">
    <property type="protein sequence ID" value="AET72793.1"/>
    <property type="molecule type" value="Genomic_DNA"/>
</dbReference>
<organism evidence="2 3">
    <name type="scientific">Synechococcus phage S-CAM8</name>
    <dbReference type="NCBI Taxonomy" id="754038"/>
    <lineage>
        <taxon>Viruses</taxon>
        <taxon>Duplodnaviria</taxon>
        <taxon>Heunggongvirae</taxon>
        <taxon>Uroviricota</taxon>
        <taxon>Caudoviricetes</taxon>
        <taxon>Pantevenvirales</taxon>
        <taxon>Kyanoviridae</taxon>
        <taxon>Neritesvirus</taxon>
        <taxon>Neritesvirus scam8</taxon>
    </lineage>
</organism>
<dbReference type="Proteomes" id="UP000297591">
    <property type="component" value="Segment"/>
</dbReference>
<sequence>MNGQKLPKPFLHESVDSKPFNGFDRDDKRPGYAYVYVFAECSRHGIPMGNVKIGYTTSITKRYKELQHSNGNRLKLMGYWRGEDTRMKHFETSAHYVAMDNHRHGEWFHFKNTREIEQLVKTISELSNETPRP</sequence>